<reference evidence="5 7" key="2">
    <citation type="journal article" date="2016" name="Front. Microbiol.">
        <title>Genome and transcriptome sequences reveal the specific parasitism of the nematophagous Purpureocillium lilacinum 36-1.</title>
        <authorList>
            <person name="Xie J."/>
            <person name="Li S."/>
            <person name="Mo C."/>
            <person name="Xiao X."/>
            <person name="Peng D."/>
            <person name="Wang G."/>
            <person name="Xiao Y."/>
        </authorList>
    </citation>
    <scope>NUCLEOTIDE SEQUENCE [LARGE SCALE GENOMIC DNA]</scope>
    <source>
        <strain evidence="5 7">36-1</strain>
    </source>
</reference>
<dbReference type="EMBL" id="JAWRVI010000049">
    <property type="protein sequence ID" value="KAK4084909.1"/>
    <property type="molecule type" value="Genomic_DNA"/>
</dbReference>
<dbReference type="InterPro" id="IPR006083">
    <property type="entry name" value="PRK/URK"/>
</dbReference>
<dbReference type="PANTHER" id="PTHR10285">
    <property type="entry name" value="URIDINE KINASE"/>
    <property type="match status" value="1"/>
</dbReference>
<dbReference type="AlphaFoldDB" id="A0A179GX44"/>
<evidence type="ECO:0000313" key="6">
    <source>
        <dbReference type="Proteomes" id="UP000078240"/>
    </source>
</evidence>
<dbReference type="Pfam" id="PF00485">
    <property type="entry name" value="PRK"/>
    <property type="match status" value="1"/>
</dbReference>
<evidence type="ECO:0000313" key="8">
    <source>
        <dbReference type="Proteomes" id="UP001287286"/>
    </source>
</evidence>
<dbReference type="STRING" id="33203.A0A179GX44"/>
<evidence type="ECO:0000313" key="7">
    <source>
        <dbReference type="Proteomes" id="UP000245956"/>
    </source>
</evidence>
<evidence type="ECO:0000313" key="5">
    <source>
        <dbReference type="EMBL" id="PWI67662.1"/>
    </source>
</evidence>
<organism evidence="4 6">
    <name type="scientific">Purpureocillium lilacinum</name>
    <name type="common">Paecilomyces lilacinus</name>
    <dbReference type="NCBI Taxonomy" id="33203"/>
    <lineage>
        <taxon>Eukaryota</taxon>
        <taxon>Fungi</taxon>
        <taxon>Dikarya</taxon>
        <taxon>Ascomycota</taxon>
        <taxon>Pezizomycotina</taxon>
        <taxon>Sordariomycetes</taxon>
        <taxon>Hypocreomycetidae</taxon>
        <taxon>Hypocreales</taxon>
        <taxon>Ophiocordycipitaceae</taxon>
        <taxon>Purpureocillium</taxon>
    </lineage>
</organism>
<accession>A0A179GX44</accession>
<dbReference type="Proteomes" id="UP000078340">
    <property type="component" value="Unassembled WGS sequence"/>
</dbReference>
<dbReference type="InterPro" id="IPR027417">
    <property type="entry name" value="P-loop_NTPase"/>
</dbReference>
<dbReference type="EMBL" id="LSBH01000003">
    <property type="protein sequence ID" value="OAQ82537.1"/>
    <property type="molecule type" value="Genomic_DNA"/>
</dbReference>
<proteinExistence type="predicted"/>
<gene>
    <name evidence="5" type="ORF">PCL_02583</name>
    <name evidence="2" type="ORF">Purlil1_10129</name>
    <name evidence="4" type="ORF">VFPBJ_05122</name>
    <name evidence="3" type="ORF">VFPFJ_11092</name>
</gene>
<dbReference type="OrthoDB" id="6362633at2759"/>
<keyword evidence="4" id="KW-0808">Transferase</keyword>
<dbReference type="Proteomes" id="UP000245956">
    <property type="component" value="Unassembled WGS sequence"/>
</dbReference>
<name>A0A179GX44_PURLI</name>
<dbReference type="EMBL" id="LCWV01000017">
    <property type="protein sequence ID" value="PWI67662.1"/>
    <property type="molecule type" value="Genomic_DNA"/>
</dbReference>
<reference evidence="2 8" key="5">
    <citation type="journal article" date="2024" name="Microbiol. Resour. Announc.">
        <title>Genome annotations for the ascomycete fungi Trichoderma harzianum, Trichoderma aggressivum, and Purpureocillium lilacinum.</title>
        <authorList>
            <person name="Beijen E.P.W."/>
            <person name="Ohm R.A."/>
        </authorList>
    </citation>
    <scope>NUCLEOTIDE SEQUENCE [LARGE SCALE GENOMIC DNA]</scope>
    <source>
        <strain evidence="2 8">CBS 150709</strain>
    </source>
</reference>
<feature type="domain" description="Phosphoribulokinase/uridine kinase" evidence="1">
    <location>
        <begin position="39"/>
        <end position="205"/>
    </location>
</feature>
<keyword evidence="4" id="KW-0418">Kinase</keyword>
<dbReference type="GO" id="GO:0016301">
    <property type="term" value="F:kinase activity"/>
    <property type="evidence" value="ECO:0007669"/>
    <property type="project" value="UniProtKB-KW"/>
</dbReference>
<comment type="caution">
    <text evidence="4">The sequence shown here is derived from an EMBL/GenBank/DDBJ whole genome shotgun (WGS) entry which is preliminary data.</text>
</comment>
<evidence type="ECO:0000313" key="3">
    <source>
        <dbReference type="EMBL" id="OAQ69590.1"/>
    </source>
</evidence>
<keyword evidence="8" id="KW-1185">Reference proteome</keyword>
<evidence type="ECO:0000313" key="2">
    <source>
        <dbReference type="EMBL" id="KAK4084909.1"/>
    </source>
</evidence>
<reference evidence="5" key="1">
    <citation type="submission" date="2015-05" db="EMBL/GenBank/DDBJ databases">
        <authorList>
            <person name="Wang D.B."/>
            <person name="Wang M."/>
        </authorList>
    </citation>
    <scope>NUCLEOTIDE SEQUENCE</scope>
    <source>
        <strain evidence="5">36-1</strain>
    </source>
</reference>
<evidence type="ECO:0000313" key="4">
    <source>
        <dbReference type="EMBL" id="OAQ82537.1"/>
    </source>
</evidence>
<dbReference type="EMBL" id="LSBI01000021">
    <property type="protein sequence ID" value="OAQ69590.1"/>
    <property type="molecule type" value="Genomic_DNA"/>
</dbReference>
<protein>
    <submittedName>
        <fullName evidence="4">Kinase-related protein</fullName>
    </submittedName>
</protein>
<dbReference type="Gene3D" id="3.40.50.300">
    <property type="entry name" value="P-loop containing nucleotide triphosphate hydrolases"/>
    <property type="match status" value="2"/>
</dbReference>
<dbReference type="SUPFAM" id="SSF52540">
    <property type="entry name" value="P-loop containing nucleoside triphosphate hydrolases"/>
    <property type="match status" value="1"/>
</dbReference>
<reference evidence="2" key="4">
    <citation type="submission" date="2023-11" db="EMBL/GenBank/DDBJ databases">
        <authorList>
            <person name="Beijen E."/>
            <person name="Ohm R.A."/>
        </authorList>
    </citation>
    <scope>NUCLEOTIDE SEQUENCE</scope>
    <source>
        <strain evidence="2">CBS 150709</strain>
    </source>
</reference>
<dbReference type="GO" id="GO:0005524">
    <property type="term" value="F:ATP binding"/>
    <property type="evidence" value="ECO:0007669"/>
    <property type="project" value="InterPro"/>
</dbReference>
<dbReference type="Proteomes" id="UP000078240">
    <property type="component" value="Unassembled WGS sequence"/>
</dbReference>
<evidence type="ECO:0000259" key="1">
    <source>
        <dbReference type="Pfam" id="PF00485"/>
    </source>
</evidence>
<reference evidence="4 6" key="3">
    <citation type="submission" date="2016-01" db="EMBL/GenBank/DDBJ databases">
        <title>Biosynthesis of antibiotic leucinostatins and their inhibition on Phytophthora in bio-control Purpureocillium lilacinum.</title>
        <authorList>
            <person name="Wang G."/>
            <person name="Liu Z."/>
            <person name="Lin R."/>
            <person name="Li E."/>
            <person name="Mao Z."/>
            <person name="Ling J."/>
            <person name="Yin W."/>
            <person name="Xie B."/>
        </authorList>
    </citation>
    <scope>NUCLEOTIDE SEQUENCE [LARGE SCALE GENOMIC DNA]</scope>
    <source>
        <strain evidence="4">PLBJ-1</strain>
        <strain evidence="3">PLFJ-1</strain>
    </source>
</reference>
<sequence>MTVTLSPVVKAETFGEAVTRLALKALEMRKAIGPYDRVMIAIAGIPGSGKTTLARAVSEKINHIHSSAGTGISEDMICSVLPMDGFHLYRSQLAAMPDPVVATHRRGAAFTFDAQRFHDLVVALRQPVLDSSTTIYAPSFDHALKDPVENDISVCPQSRIVIFEGLYLALDRAPWNEAAQLMDELWFVEVDREVARSRLVKRHVASGIVSNEEAAEHRISSTDFLNADDILANRLPVQENITTG</sequence>
<dbReference type="OMA" id="QNAHYID"/>
<dbReference type="Proteomes" id="UP001287286">
    <property type="component" value="Unassembled WGS sequence"/>
</dbReference>